<dbReference type="EMBL" id="LAOJ01000001">
    <property type="protein sequence ID" value="KJV91831.1"/>
    <property type="molecule type" value="Genomic_DNA"/>
</dbReference>
<dbReference type="Proteomes" id="UP000033689">
    <property type="component" value="Unassembled WGS sequence"/>
</dbReference>
<accession>A0A0F3QI55</accession>
<dbReference type="AlphaFoldDB" id="A0A0F3QI55"/>
<reference evidence="1 2" key="1">
    <citation type="submission" date="2015-02" db="EMBL/GenBank/DDBJ databases">
        <title>Genome Sequencing of Rickettsiales.</title>
        <authorList>
            <person name="Daugherty S.C."/>
            <person name="Su Q."/>
            <person name="Abolude K."/>
            <person name="Beier-Sexton M."/>
            <person name="Carlyon J.A."/>
            <person name="Carter R."/>
            <person name="Day N.P."/>
            <person name="Dumler S.J."/>
            <person name="Dyachenko V."/>
            <person name="Godinez A."/>
            <person name="Kurtti T.J."/>
            <person name="Lichay M."/>
            <person name="Mullins K.E."/>
            <person name="Ott S."/>
            <person name="Pappas-Brown V."/>
            <person name="Paris D.H."/>
            <person name="Patel P."/>
            <person name="Richards A.L."/>
            <person name="Sadzewicz L."/>
            <person name="Sears K."/>
            <person name="Seidman D."/>
            <person name="Sengamalay N."/>
            <person name="Stenos J."/>
            <person name="Tallon L.J."/>
            <person name="Vincent G."/>
            <person name="Fraser C.M."/>
            <person name="Munderloh U."/>
            <person name="Dunning-Hotopp J.C."/>
        </authorList>
    </citation>
    <scope>NUCLEOTIDE SEQUENCE [LARGE SCALE GENOMIC DNA]</scope>
    <source>
        <strain evidence="1 2">RML Mogi</strain>
    </source>
</reference>
<sequence length="42" mass="5077">MKKIYGDERIYTNEVYENQEEELLLNFDHNGCRSQDLILQTL</sequence>
<evidence type="ECO:0000313" key="1">
    <source>
        <dbReference type="EMBL" id="KJV91831.1"/>
    </source>
</evidence>
<gene>
    <name evidence="1" type="ORF">RBEMOGI_0443</name>
</gene>
<proteinExistence type="predicted"/>
<organism evidence="1 2">
    <name type="scientific">Rickettsia bellii str. RML Mogi</name>
    <dbReference type="NCBI Taxonomy" id="1359194"/>
    <lineage>
        <taxon>Bacteria</taxon>
        <taxon>Pseudomonadati</taxon>
        <taxon>Pseudomonadota</taxon>
        <taxon>Alphaproteobacteria</taxon>
        <taxon>Rickettsiales</taxon>
        <taxon>Rickettsiaceae</taxon>
        <taxon>Rickettsieae</taxon>
        <taxon>Rickettsia</taxon>
        <taxon>belli group</taxon>
    </lineage>
</organism>
<name>A0A0F3QI55_RICBE</name>
<evidence type="ECO:0000313" key="2">
    <source>
        <dbReference type="Proteomes" id="UP000033689"/>
    </source>
</evidence>
<dbReference type="RefSeq" id="WP_269429609.1">
    <property type="nucleotide sequence ID" value="NZ_LAOJ01000001.1"/>
</dbReference>
<protein>
    <submittedName>
        <fullName evidence="1">Uncharacterized protein</fullName>
    </submittedName>
</protein>
<comment type="caution">
    <text evidence="1">The sequence shown here is derived from an EMBL/GenBank/DDBJ whole genome shotgun (WGS) entry which is preliminary data.</text>
</comment>